<evidence type="ECO:0000256" key="3">
    <source>
        <dbReference type="ARBA" id="ARBA00022475"/>
    </source>
</evidence>
<dbReference type="PANTHER" id="PTHR43663:SF1">
    <property type="entry name" value="CHROMATE TRANSPORTER"/>
    <property type="match status" value="1"/>
</dbReference>
<dbReference type="InterPro" id="IPR052518">
    <property type="entry name" value="CHR_Transporter"/>
</dbReference>
<dbReference type="PANTHER" id="PTHR43663">
    <property type="entry name" value="CHROMATE TRANSPORT PROTEIN-RELATED"/>
    <property type="match status" value="1"/>
</dbReference>
<keyword evidence="5 7" id="KW-1133">Transmembrane helix</keyword>
<feature type="transmembrane region" description="Helical" evidence="7">
    <location>
        <begin position="75"/>
        <end position="95"/>
    </location>
</feature>
<evidence type="ECO:0000313" key="8">
    <source>
        <dbReference type="EMBL" id="HIR51504.1"/>
    </source>
</evidence>
<feature type="transmembrane region" description="Helical" evidence="7">
    <location>
        <begin position="167"/>
        <end position="185"/>
    </location>
</feature>
<evidence type="ECO:0000256" key="7">
    <source>
        <dbReference type="SAM" id="Phobius"/>
    </source>
</evidence>
<evidence type="ECO:0000256" key="2">
    <source>
        <dbReference type="ARBA" id="ARBA00005262"/>
    </source>
</evidence>
<sequence>MIYLQLFLSFLQVGLFSVGGGYAAIPLIQSQVVTTHSWLTTAEFIDLTTIAEMTPGPIAINAATFVGIRVAGLPGAIIATLGSITPALFLVSLLAKLYLRYQKLDTMQRILGSLRPAVVALIAGAGLTILLTVLFGGASPAWASLSLSGAALFLGAFFVLRKFKWNPIAVMSLCGLLGLVIGLIQDFL</sequence>
<comment type="subcellular location">
    <subcellularLocation>
        <location evidence="1">Cell membrane</location>
        <topology evidence="1">Multi-pass membrane protein</topology>
    </subcellularLocation>
</comment>
<feature type="transmembrane region" description="Helical" evidence="7">
    <location>
        <begin position="116"/>
        <end position="135"/>
    </location>
</feature>
<evidence type="ECO:0000256" key="6">
    <source>
        <dbReference type="ARBA" id="ARBA00023136"/>
    </source>
</evidence>
<reference evidence="8" key="2">
    <citation type="journal article" date="2021" name="PeerJ">
        <title>Extensive microbial diversity within the chicken gut microbiome revealed by metagenomics and culture.</title>
        <authorList>
            <person name="Gilroy R."/>
            <person name="Ravi A."/>
            <person name="Getino M."/>
            <person name="Pursley I."/>
            <person name="Horton D.L."/>
            <person name="Alikhan N.F."/>
            <person name="Baker D."/>
            <person name="Gharbi K."/>
            <person name="Hall N."/>
            <person name="Watson M."/>
            <person name="Adriaenssens E.M."/>
            <person name="Foster-Nyarko E."/>
            <person name="Jarju S."/>
            <person name="Secka A."/>
            <person name="Antonio M."/>
            <person name="Oren A."/>
            <person name="Chaudhuri R.R."/>
            <person name="La Ragione R."/>
            <person name="Hildebrand F."/>
            <person name="Pallen M.J."/>
        </authorList>
    </citation>
    <scope>NUCLEOTIDE SEQUENCE</scope>
    <source>
        <strain evidence="8">ChiBcec15-4380</strain>
    </source>
</reference>
<dbReference type="InterPro" id="IPR003370">
    <property type="entry name" value="Chromate_transpt"/>
</dbReference>
<keyword evidence="6 7" id="KW-0472">Membrane</keyword>
<keyword evidence="4 7" id="KW-0812">Transmembrane</keyword>
<organism evidence="8 9">
    <name type="scientific">Candidatus Avoscillospira avicola</name>
    <dbReference type="NCBI Taxonomy" id="2840706"/>
    <lineage>
        <taxon>Bacteria</taxon>
        <taxon>Bacillati</taxon>
        <taxon>Bacillota</taxon>
        <taxon>Clostridia</taxon>
        <taxon>Eubacteriales</taxon>
        <taxon>Oscillospiraceae</taxon>
        <taxon>Oscillospiraceae incertae sedis</taxon>
        <taxon>Candidatus Avoscillospira</taxon>
    </lineage>
</organism>
<name>A0A9D1IYB3_9FIRM</name>
<dbReference type="AlphaFoldDB" id="A0A9D1IYB3"/>
<proteinExistence type="inferred from homology"/>
<gene>
    <name evidence="8" type="ORF">IAA53_09590</name>
</gene>
<protein>
    <submittedName>
        <fullName evidence="8">Chromate transporter</fullName>
    </submittedName>
</protein>
<comment type="similarity">
    <text evidence="2">Belongs to the chromate ion transporter (CHR) (TC 2.A.51) family.</text>
</comment>
<keyword evidence="3" id="KW-1003">Cell membrane</keyword>
<dbReference type="GO" id="GO:0015109">
    <property type="term" value="F:chromate transmembrane transporter activity"/>
    <property type="evidence" value="ECO:0007669"/>
    <property type="project" value="InterPro"/>
</dbReference>
<dbReference type="Pfam" id="PF02417">
    <property type="entry name" value="Chromate_transp"/>
    <property type="match status" value="1"/>
</dbReference>
<evidence type="ECO:0000256" key="5">
    <source>
        <dbReference type="ARBA" id="ARBA00022989"/>
    </source>
</evidence>
<dbReference type="EMBL" id="DVHE01000075">
    <property type="protein sequence ID" value="HIR51504.1"/>
    <property type="molecule type" value="Genomic_DNA"/>
</dbReference>
<evidence type="ECO:0000256" key="4">
    <source>
        <dbReference type="ARBA" id="ARBA00022692"/>
    </source>
</evidence>
<feature type="transmembrane region" description="Helical" evidence="7">
    <location>
        <begin position="141"/>
        <end position="160"/>
    </location>
</feature>
<dbReference type="GO" id="GO:0005886">
    <property type="term" value="C:plasma membrane"/>
    <property type="evidence" value="ECO:0007669"/>
    <property type="project" value="UniProtKB-SubCell"/>
</dbReference>
<evidence type="ECO:0000313" key="9">
    <source>
        <dbReference type="Proteomes" id="UP000824239"/>
    </source>
</evidence>
<reference evidence="8" key="1">
    <citation type="submission" date="2020-10" db="EMBL/GenBank/DDBJ databases">
        <authorList>
            <person name="Gilroy R."/>
        </authorList>
    </citation>
    <scope>NUCLEOTIDE SEQUENCE</scope>
    <source>
        <strain evidence="8">ChiBcec15-4380</strain>
    </source>
</reference>
<comment type="caution">
    <text evidence="8">The sequence shown here is derived from an EMBL/GenBank/DDBJ whole genome shotgun (WGS) entry which is preliminary data.</text>
</comment>
<evidence type="ECO:0000256" key="1">
    <source>
        <dbReference type="ARBA" id="ARBA00004651"/>
    </source>
</evidence>
<dbReference type="Proteomes" id="UP000824239">
    <property type="component" value="Unassembled WGS sequence"/>
</dbReference>
<accession>A0A9D1IYB3</accession>